<organism evidence="7 8">
    <name type="scientific">Prunus armeniaca</name>
    <name type="common">Apricot</name>
    <name type="synonym">Armeniaca vulgaris</name>
    <dbReference type="NCBI Taxonomy" id="36596"/>
    <lineage>
        <taxon>Eukaryota</taxon>
        <taxon>Viridiplantae</taxon>
        <taxon>Streptophyta</taxon>
        <taxon>Embryophyta</taxon>
        <taxon>Tracheophyta</taxon>
        <taxon>Spermatophyta</taxon>
        <taxon>Magnoliopsida</taxon>
        <taxon>eudicotyledons</taxon>
        <taxon>Gunneridae</taxon>
        <taxon>Pentapetalae</taxon>
        <taxon>rosids</taxon>
        <taxon>fabids</taxon>
        <taxon>Rosales</taxon>
        <taxon>Rosaceae</taxon>
        <taxon>Amygdaloideae</taxon>
        <taxon>Amygdaleae</taxon>
        <taxon>Prunus</taxon>
    </lineage>
</organism>
<evidence type="ECO:0000256" key="5">
    <source>
        <dbReference type="PIRNR" id="PIRNR002674"/>
    </source>
</evidence>
<dbReference type="Pfam" id="PF03767">
    <property type="entry name" value="Acid_phosphat_B"/>
    <property type="match status" value="1"/>
</dbReference>
<dbReference type="SUPFAM" id="SSF56784">
    <property type="entry name" value="HAD-like"/>
    <property type="match status" value="1"/>
</dbReference>
<protein>
    <recommendedName>
        <fullName evidence="9">Acid phosphatase</fullName>
    </recommendedName>
</protein>
<evidence type="ECO:0000256" key="4">
    <source>
        <dbReference type="ARBA" id="ARBA00023180"/>
    </source>
</evidence>
<keyword evidence="4" id="KW-0325">Glycoprotein</keyword>
<dbReference type="InterPro" id="IPR023214">
    <property type="entry name" value="HAD_sf"/>
</dbReference>
<dbReference type="GO" id="GO:0003993">
    <property type="term" value="F:acid phosphatase activity"/>
    <property type="evidence" value="ECO:0007669"/>
    <property type="project" value="InterPro"/>
</dbReference>
<gene>
    <name evidence="7" type="ORF">ORAREDHAP_LOCUS18937</name>
</gene>
<evidence type="ECO:0000256" key="6">
    <source>
        <dbReference type="SAM" id="SignalP"/>
    </source>
</evidence>
<reference evidence="8" key="1">
    <citation type="journal article" date="2020" name="Genome Biol.">
        <title>Gamete binning: chromosome-level and haplotype-resolved genome assembly enabled by high-throughput single-cell sequencing of gamete genomes.</title>
        <authorList>
            <person name="Campoy J.A."/>
            <person name="Sun H."/>
            <person name="Goel M."/>
            <person name="Jiao W.-B."/>
            <person name="Folz-Donahue K."/>
            <person name="Wang N."/>
            <person name="Rubio M."/>
            <person name="Liu C."/>
            <person name="Kukat C."/>
            <person name="Ruiz D."/>
            <person name="Huettel B."/>
            <person name="Schneeberger K."/>
        </authorList>
    </citation>
    <scope>NUCLEOTIDE SEQUENCE [LARGE SCALE GENOMIC DNA]</scope>
    <source>
        <strain evidence="8">cv. Rojo Pasion</strain>
    </source>
</reference>
<dbReference type="InterPro" id="IPR010028">
    <property type="entry name" value="Acid_phosphatase_pln"/>
</dbReference>
<comment type="function">
    <text evidence="1 5">May function as somatic storage protein during early seedling development.</text>
</comment>
<evidence type="ECO:0000256" key="1">
    <source>
        <dbReference type="ARBA" id="ARBA00002410"/>
    </source>
</evidence>
<evidence type="ECO:0000256" key="3">
    <source>
        <dbReference type="ARBA" id="ARBA00022761"/>
    </source>
</evidence>
<keyword evidence="3 5" id="KW-0758">Storage protein</keyword>
<keyword evidence="2 6" id="KW-0732">Signal</keyword>
<proteinExistence type="inferred from homology"/>
<evidence type="ECO:0000313" key="7">
    <source>
        <dbReference type="EMBL" id="CAB4302998.1"/>
    </source>
</evidence>
<comment type="similarity">
    <text evidence="5">Belongs to the APS1/VSP family.</text>
</comment>
<dbReference type="Gene3D" id="3.40.50.1000">
    <property type="entry name" value="HAD superfamily/HAD-like"/>
    <property type="match status" value="1"/>
</dbReference>
<evidence type="ECO:0000313" key="8">
    <source>
        <dbReference type="Proteomes" id="UP000507245"/>
    </source>
</evidence>
<dbReference type="PANTHER" id="PTHR31284:SF19">
    <property type="entry name" value="VEGETATIVE STORAGE PROTEIN 1-RELATED"/>
    <property type="match status" value="1"/>
</dbReference>
<dbReference type="Proteomes" id="UP000507245">
    <property type="component" value="Unassembled WGS sequence"/>
</dbReference>
<evidence type="ECO:0008006" key="9">
    <source>
        <dbReference type="Google" id="ProtNLM"/>
    </source>
</evidence>
<feature type="chain" id="PRO_5027122190" description="Acid phosphatase" evidence="6">
    <location>
        <begin position="23"/>
        <end position="265"/>
    </location>
</feature>
<sequence>MSYIMEILPVALVFFLATIVSATQGYEPVLTHHIHLLTPKTGGARGSVPGLSCLSWRLAVETNNIINWKTVPAECEGYVGHYMLGHQYRKDSKVVTNGAWLYAKSLNLTKDGKNVWVFDIDETTLSNLPYYAVNGFGTELYNSTSFNEWVLKGIAPALPESLKLYQKLLTLGVKVVFLTGRGEDQRNVTTANLKNVGYHTWEKLILKGSAYTGKTSYVYKSAERTKLVKSGFRIIGNAGDQWSDILGTNVGNRTFKVPDPMYYIS</sequence>
<dbReference type="InterPro" id="IPR014403">
    <property type="entry name" value="APS1/VSP"/>
</dbReference>
<dbReference type="InterPro" id="IPR036412">
    <property type="entry name" value="HAD-like_sf"/>
</dbReference>
<dbReference type="PIRSF" id="PIRSF002674">
    <property type="entry name" value="VSP"/>
    <property type="match status" value="1"/>
</dbReference>
<dbReference type="EMBL" id="CAEKKB010000003">
    <property type="protein sequence ID" value="CAB4302998.1"/>
    <property type="molecule type" value="Genomic_DNA"/>
</dbReference>
<dbReference type="AlphaFoldDB" id="A0A6J5WX86"/>
<accession>A0A6J5WX86</accession>
<evidence type="ECO:0000256" key="2">
    <source>
        <dbReference type="ARBA" id="ARBA00022729"/>
    </source>
</evidence>
<name>A0A6J5WX86_PRUAR</name>
<dbReference type="GO" id="GO:0045735">
    <property type="term" value="F:nutrient reservoir activity"/>
    <property type="evidence" value="ECO:0007669"/>
    <property type="project" value="UniProtKB-UniRule"/>
</dbReference>
<dbReference type="CDD" id="cd07535">
    <property type="entry name" value="HAD_VSP"/>
    <property type="match status" value="1"/>
</dbReference>
<dbReference type="InterPro" id="IPR005519">
    <property type="entry name" value="Acid_phosphat_B-like"/>
</dbReference>
<keyword evidence="8" id="KW-1185">Reference proteome</keyword>
<feature type="signal peptide" evidence="6">
    <location>
        <begin position="1"/>
        <end position="22"/>
    </location>
</feature>
<dbReference type="PANTHER" id="PTHR31284">
    <property type="entry name" value="ACID PHOSPHATASE-LIKE PROTEIN"/>
    <property type="match status" value="1"/>
</dbReference>
<dbReference type="NCBIfam" id="TIGR01675">
    <property type="entry name" value="plant-AP"/>
    <property type="match status" value="1"/>
</dbReference>
<dbReference type="OrthoDB" id="59415at2759"/>